<keyword evidence="2" id="KW-1185">Reference proteome</keyword>
<evidence type="ECO:0000313" key="2">
    <source>
        <dbReference type="Proteomes" id="UP000183299"/>
    </source>
</evidence>
<protein>
    <submittedName>
        <fullName evidence="1">Uncharacterized protein</fullName>
    </submittedName>
</protein>
<accession>A0A1I3WWW6</accession>
<reference evidence="1 2" key="1">
    <citation type="submission" date="2016-10" db="EMBL/GenBank/DDBJ databases">
        <authorList>
            <person name="de Groot N.N."/>
        </authorList>
    </citation>
    <scope>NUCLEOTIDE SEQUENCE [LARGE SCALE GENOMIC DNA]</scope>
    <source>
        <strain evidence="1 2">CGMCC 1.8891</strain>
    </source>
</reference>
<dbReference type="AlphaFoldDB" id="A0A1I3WWW6"/>
<evidence type="ECO:0000313" key="1">
    <source>
        <dbReference type="EMBL" id="SFK11975.1"/>
    </source>
</evidence>
<proteinExistence type="predicted"/>
<dbReference type="EMBL" id="FORY01000033">
    <property type="protein sequence ID" value="SFK11975.1"/>
    <property type="molecule type" value="Genomic_DNA"/>
</dbReference>
<sequence length="88" mass="9888">MEIQKIEKSLDTLAILIANHCIRWRLAELGVEQLSVAQRRAVVTATLDYFEHLMERVQPLSAGNSSLSCEGATDIGPQRSRFDAHSFF</sequence>
<dbReference type="GeneID" id="98667154"/>
<dbReference type="RefSeq" id="WP_139222539.1">
    <property type="nucleotide sequence ID" value="NZ_FORY01000033.1"/>
</dbReference>
<dbReference type="Proteomes" id="UP000183299">
    <property type="component" value="Unassembled WGS sequence"/>
</dbReference>
<gene>
    <name evidence="1" type="ORF">SAMN04488138_13316</name>
</gene>
<name>A0A1I3WWW6_9RHOB</name>
<organism evidence="1 2">
    <name type="scientific">Celeribacter halophilus</name>
    <dbReference type="NCBI Taxonomy" id="576117"/>
    <lineage>
        <taxon>Bacteria</taxon>
        <taxon>Pseudomonadati</taxon>
        <taxon>Pseudomonadota</taxon>
        <taxon>Alphaproteobacteria</taxon>
        <taxon>Rhodobacterales</taxon>
        <taxon>Roseobacteraceae</taxon>
        <taxon>Celeribacter</taxon>
    </lineage>
</organism>